<dbReference type="PANTHER" id="PTHR33840:SF2">
    <property type="entry name" value="TLE1 PHOSPHOLIPASE DOMAIN-CONTAINING PROTEIN"/>
    <property type="match status" value="1"/>
</dbReference>
<organism evidence="3 4">
    <name type="scientific">Cylindrobasidium torrendii FP15055 ss-10</name>
    <dbReference type="NCBI Taxonomy" id="1314674"/>
    <lineage>
        <taxon>Eukaryota</taxon>
        <taxon>Fungi</taxon>
        <taxon>Dikarya</taxon>
        <taxon>Basidiomycota</taxon>
        <taxon>Agaricomycotina</taxon>
        <taxon>Agaricomycetes</taxon>
        <taxon>Agaricomycetidae</taxon>
        <taxon>Agaricales</taxon>
        <taxon>Marasmiineae</taxon>
        <taxon>Physalacriaceae</taxon>
        <taxon>Cylindrobasidium</taxon>
    </lineage>
</organism>
<proteinExistence type="predicted"/>
<dbReference type="PANTHER" id="PTHR33840">
    <property type="match status" value="1"/>
</dbReference>
<evidence type="ECO:0000259" key="2">
    <source>
        <dbReference type="Pfam" id="PF09994"/>
    </source>
</evidence>
<dbReference type="STRING" id="1314674.A0A0D7ATQ0"/>
<dbReference type="InterPro" id="IPR018712">
    <property type="entry name" value="Tle1-like_cat"/>
</dbReference>
<evidence type="ECO:0000313" key="4">
    <source>
        <dbReference type="Proteomes" id="UP000054007"/>
    </source>
</evidence>
<gene>
    <name evidence="3" type="ORF">CYLTODRAFT_405329</name>
</gene>
<reference evidence="3 4" key="1">
    <citation type="journal article" date="2015" name="Fungal Genet. Biol.">
        <title>Evolution of novel wood decay mechanisms in Agaricales revealed by the genome sequences of Fistulina hepatica and Cylindrobasidium torrendii.</title>
        <authorList>
            <person name="Floudas D."/>
            <person name="Held B.W."/>
            <person name="Riley R."/>
            <person name="Nagy L.G."/>
            <person name="Koehler G."/>
            <person name="Ransdell A.S."/>
            <person name="Younus H."/>
            <person name="Chow J."/>
            <person name="Chiniquy J."/>
            <person name="Lipzen A."/>
            <person name="Tritt A."/>
            <person name="Sun H."/>
            <person name="Haridas S."/>
            <person name="LaButti K."/>
            <person name="Ohm R.A."/>
            <person name="Kues U."/>
            <person name="Blanchette R.A."/>
            <person name="Grigoriev I.V."/>
            <person name="Minto R.E."/>
            <person name="Hibbett D.S."/>
        </authorList>
    </citation>
    <scope>NUCLEOTIDE SEQUENCE [LARGE SCALE GENOMIC DNA]</scope>
    <source>
        <strain evidence="3 4">FP15055 ss-10</strain>
    </source>
</reference>
<evidence type="ECO:0000313" key="3">
    <source>
        <dbReference type="EMBL" id="KIY61728.1"/>
    </source>
</evidence>
<protein>
    <recommendedName>
        <fullName evidence="2">T6SS Phospholipase effector Tle1-like catalytic domain-containing protein</fullName>
    </recommendedName>
</protein>
<dbReference type="SUPFAM" id="SSF53474">
    <property type="entry name" value="alpha/beta-Hydrolases"/>
    <property type="match status" value="1"/>
</dbReference>
<dbReference type="InterPro" id="IPR029058">
    <property type="entry name" value="AB_hydrolase_fold"/>
</dbReference>
<feature type="domain" description="T6SS Phospholipase effector Tle1-like catalytic" evidence="2">
    <location>
        <begin position="104"/>
        <end position="221"/>
    </location>
</feature>
<dbReference type="Proteomes" id="UP000054007">
    <property type="component" value="Unassembled WGS sequence"/>
</dbReference>
<dbReference type="AlphaFoldDB" id="A0A0D7ATQ0"/>
<dbReference type="Pfam" id="PF09994">
    <property type="entry name" value="T6SS_Tle1-like_cat"/>
    <property type="match status" value="1"/>
</dbReference>
<keyword evidence="4" id="KW-1185">Reference proteome</keyword>
<evidence type="ECO:0000256" key="1">
    <source>
        <dbReference type="SAM" id="MobiDB-lite"/>
    </source>
</evidence>
<feature type="region of interest" description="Disordered" evidence="1">
    <location>
        <begin position="25"/>
        <end position="75"/>
    </location>
</feature>
<accession>A0A0D7ATQ0</accession>
<dbReference type="OrthoDB" id="538223at2759"/>
<name>A0A0D7ATQ0_9AGAR</name>
<dbReference type="EMBL" id="KN880883">
    <property type="protein sequence ID" value="KIY61728.1"/>
    <property type="molecule type" value="Genomic_DNA"/>
</dbReference>
<sequence>MSLRASTSNGHVLEPSTAETLVNFDCNLVPDTPPTEENTPLPDLPNIRTGPYANGSQLPPRIPLTARPESTLSLPRSSYTPIRREATMSLDSSPFVIPPTHEHRTLVLCFDGTGDQFDADNSNIVEFFSMLKKDDRREQMCYYQSGIGTYISPKAASPTSATLAKSLDMMMAWHLDAHVMDGYEFLMQNYQTGDRICLFGFSRGAYTARGLAGMLHKVGLLLSPT</sequence>